<organism evidence="1 2">
    <name type="scientific">Aliidongia dinghuensis</name>
    <dbReference type="NCBI Taxonomy" id="1867774"/>
    <lineage>
        <taxon>Bacteria</taxon>
        <taxon>Pseudomonadati</taxon>
        <taxon>Pseudomonadota</taxon>
        <taxon>Alphaproteobacteria</taxon>
        <taxon>Rhodospirillales</taxon>
        <taxon>Dongiaceae</taxon>
        <taxon>Aliidongia</taxon>
    </lineage>
</organism>
<dbReference type="GO" id="GO:0016757">
    <property type="term" value="F:glycosyltransferase activity"/>
    <property type="evidence" value="ECO:0007669"/>
    <property type="project" value="TreeGrafter"/>
</dbReference>
<dbReference type="SUPFAM" id="SSF53756">
    <property type="entry name" value="UDP-Glycosyltransferase/glycogen phosphorylase"/>
    <property type="match status" value="1"/>
</dbReference>
<dbReference type="PANTHER" id="PTHR12526">
    <property type="entry name" value="GLYCOSYLTRANSFERASE"/>
    <property type="match status" value="1"/>
</dbReference>
<evidence type="ECO:0000313" key="1">
    <source>
        <dbReference type="EMBL" id="GGF10910.1"/>
    </source>
</evidence>
<dbReference type="RefSeq" id="WP_189044276.1">
    <property type="nucleotide sequence ID" value="NZ_BMJQ01000003.1"/>
</dbReference>
<dbReference type="Pfam" id="PF13692">
    <property type="entry name" value="Glyco_trans_1_4"/>
    <property type="match status" value="1"/>
</dbReference>
<keyword evidence="2" id="KW-1185">Reference proteome</keyword>
<evidence type="ECO:0000313" key="2">
    <source>
        <dbReference type="Proteomes" id="UP000646365"/>
    </source>
</evidence>
<dbReference type="Proteomes" id="UP000646365">
    <property type="component" value="Unassembled WGS sequence"/>
</dbReference>
<dbReference type="InterPro" id="IPR017521">
    <property type="entry name" value="Sugar_tfrase_PEP-CTERM_Stp1"/>
</dbReference>
<proteinExistence type="predicted"/>
<keyword evidence="1" id="KW-0808">Transferase</keyword>
<dbReference type="EMBL" id="BMJQ01000003">
    <property type="protein sequence ID" value="GGF10910.1"/>
    <property type="molecule type" value="Genomic_DNA"/>
</dbReference>
<gene>
    <name evidence="1" type="ORF">GCM10011611_15660</name>
</gene>
<dbReference type="CDD" id="cd03801">
    <property type="entry name" value="GT4_PimA-like"/>
    <property type="match status" value="1"/>
</dbReference>
<comment type="caution">
    <text evidence="1">The sequence shown here is derived from an EMBL/GenBank/DDBJ whole genome shotgun (WGS) entry which is preliminary data.</text>
</comment>
<name>A0A8J2YSN9_9PROT</name>
<reference evidence="1" key="2">
    <citation type="submission" date="2020-09" db="EMBL/GenBank/DDBJ databases">
        <authorList>
            <person name="Sun Q."/>
            <person name="Zhou Y."/>
        </authorList>
    </citation>
    <scope>NUCLEOTIDE SEQUENCE</scope>
    <source>
        <strain evidence="1">CGMCC 1.15725</strain>
    </source>
</reference>
<sequence length="407" mass="44762">MAEVLFLCQRIPFPPNKGDKIRSFNILRHLAERHTVRVGSFVDDPADWQYAEPLKAHCAELFLAPLTRRWATLRSASGLIDDLPLSVPFYRDRRLAAWVARTLARTPADAVFVFSSAMAQYVPEGPMRPRRFAMDFVDVDAMKWAAYAETKHGAAGWIYRREARKLLAHDRRVAERADISLFVSDREAELFRGLAPESAGRVHALSNGVDSAYFDPGQVGSADATASSPRPRLVFTGAMDYWPNVEAVVWFADHILPGVQARHPEARFQIVGLNPDKRVQELAGRPGIEVTGRVPDVRPYLAGADAVVAPMGIARGIQNKILEAMAMARPVVVSPEGLEGIAAADGREVLTAEREPAAFLARTLAALDPATSHPIAAAARAFVLERFSWDSTLDRLDRHIFANGGGN</sequence>
<dbReference type="Gene3D" id="3.40.50.2000">
    <property type="entry name" value="Glycogen Phosphorylase B"/>
    <property type="match status" value="2"/>
</dbReference>
<reference evidence="1" key="1">
    <citation type="journal article" date="2014" name="Int. J. Syst. Evol. Microbiol.">
        <title>Complete genome sequence of Corynebacterium casei LMG S-19264T (=DSM 44701T), isolated from a smear-ripened cheese.</title>
        <authorList>
            <consortium name="US DOE Joint Genome Institute (JGI-PGF)"/>
            <person name="Walter F."/>
            <person name="Albersmeier A."/>
            <person name="Kalinowski J."/>
            <person name="Ruckert C."/>
        </authorList>
    </citation>
    <scope>NUCLEOTIDE SEQUENCE</scope>
    <source>
        <strain evidence="1">CGMCC 1.15725</strain>
    </source>
</reference>
<dbReference type="AlphaFoldDB" id="A0A8J2YSN9"/>
<accession>A0A8J2YSN9</accession>
<protein>
    <submittedName>
        <fullName evidence="1">Glycosyl transferase</fullName>
    </submittedName>
</protein>
<dbReference type="PANTHER" id="PTHR12526:SF600">
    <property type="entry name" value="GLYCOSYL TRANSFERASE GROUP 1"/>
    <property type="match status" value="1"/>
</dbReference>
<dbReference type="NCBIfam" id="TIGR03087">
    <property type="entry name" value="stp1"/>
    <property type="match status" value="1"/>
</dbReference>